<feature type="transmembrane region" description="Helical" evidence="1">
    <location>
        <begin position="79"/>
        <end position="96"/>
    </location>
</feature>
<keyword evidence="3" id="KW-1185">Reference proteome</keyword>
<proteinExistence type="predicted"/>
<evidence type="ECO:0000313" key="2">
    <source>
        <dbReference type="EMBL" id="WUV47312.1"/>
    </source>
</evidence>
<dbReference type="EMBL" id="CP109441">
    <property type="protein sequence ID" value="WUV47312.1"/>
    <property type="molecule type" value="Genomic_DNA"/>
</dbReference>
<evidence type="ECO:0008006" key="4">
    <source>
        <dbReference type="Google" id="ProtNLM"/>
    </source>
</evidence>
<reference evidence="2" key="1">
    <citation type="submission" date="2022-10" db="EMBL/GenBank/DDBJ databases">
        <title>The complete genomes of actinobacterial strains from the NBC collection.</title>
        <authorList>
            <person name="Joergensen T.S."/>
            <person name="Alvarez Arevalo M."/>
            <person name="Sterndorff E.B."/>
            <person name="Faurdal D."/>
            <person name="Vuksanovic O."/>
            <person name="Mourched A.-S."/>
            <person name="Charusanti P."/>
            <person name="Shaw S."/>
            <person name="Blin K."/>
            <person name="Weber T."/>
        </authorList>
    </citation>
    <scope>NUCLEOTIDE SEQUENCE</scope>
    <source>
        <strain evidence="2">NBC_01482</strain>
    </source>
</reference>
<sequence length="193" mass="20825">MNSVESSNGFEQFKDDLDAVERRIAGEIDPGVRAMVVAGAVFLLLFSLVLSHAGGARGFDVLLGTDAARAEHIGLPSRIFVWFAVLFGIGFSLLALMTRRWVLAWIAVAGSAIGSVFGVFSIWHRQTPGLGNYHGAGPGVGLILGAIAIIVLTFHWIRVVWSRTALQLAAEEQRRNAAAAAEERDRRRLTGDS</sequence>
<dbReference type="RefSeq" id="WP_327100245.1">
    <property type="nucleotide sequence ID" value="NZ_CP109149.1"/>
</dbReference>
<name>A0ABZ1YVJ9_9NOCA</name>
<evidence type="ECO:0000313" key="3">
    <source>
        <dbReference type="Proteomes" id="UP001432062"/>
    </source>
</evidence>
<keyword evidence="1" id="KW-1133">Transmembrane helix</keyword>
<organism evidence="2 3">
    <name type="scientific">Nocardia vinacea</name>
    <dbReference type="NCBI Taxonomy" id="96468"/>
    <lineage>
        <taxon>Bacteria</taxon>
        <taxon>Bacillati</taxon>
        <taxon>Actinomycetota</taxon>
        <taxon>Actinomycetes</taxon>
        <taxon>Mycobacteriales</taxon>
        <taxon>Nocardiaceae</taxon>
        <taxon>Nocardia</taxon>
    </lineage>
</organism>
<dbReference type="Proteomes" id="UP001432062">
    <property type="component" value="Chromosome"/>
</dbReference>
<keyword evidence="1" id="KW-0472">Membrane</keyword>
<evidence type="ECO:0000256" key="1">
    <source>
        <dbReference type="SAM" id="Phobius"/>
    </source>
</evidence>
<accession>A0ABZ1YVJ9</accession>
<protein>
    <recommendedName>
        <fullName evidence="4">Transmembrane protein</fullName>
    </recommendedName>
</protein>
<gene>
    <name evidence="2" type="ORF">OG563_03455</name>
</gene>
<feature type="transmembrane region" description="Helical" evidence="1">
    <location>
        <begin position="103"/>
        <end position="123"/>
    </location>
</feature>
<feature type="transmembrane region" description="Helical" evidence="1">
    <location>
        <begin position="135"/>
        <end position="157"/>
    </location>
</feature>
<keyword evidence="1" id="KW-0812">Transmembrane</keyword>
<feature type="transmembrane region" description="Helical" evidence="1">
    <location>
        <begin position="32"/>
        <end position="53"/>
    </location>
</feature>